<dbReference type="EMBL" id="JANJOU010000029">
    <property type="protein sequence ID" value="MCR0985145.1"/>
    <property type="molecule type" value="Genomic_DNA"/>
</dbReference>
<dbReference type="PANTHER" id="PTHR43664">
    <property type="entry name" value="MONOAMINE OXIDASE-RELATED"/>
    <property type="match status" value="1"/>
</dbReference>
<dbReference type="InterPro" id="IPR052342">
    <property type="entry name" value="MCH/BMMD"/>
</dbReference>
<dbReference type="Pfam" id="PF01575">
    <property type="entry name" value="MaoC_dehydratas"/>
    <property type="match status" value="1"/>
</dbReference>
<name>A0ABT1XAP1_9PROT</name>
<keyword evidence="3" id="KW-1185">Reference proteome</keyword>
<protein>
    <submittedName>
        <fullName evidence="2">MaoC family dehydratase</fullName>
    </submittedName>
</protein>
<dbReference type="CDD" id="cd03441">
    <property type="entry name" value="R_hydratase_like"/>
    <property type="match status" value="1"/>
</dbReference>
<comment type="caution">
    <text evidence="2">The sequence shown here is derived from an EMBL/GenBank/DDBJ whole genome shotgun (WGS) entry which is preliminary data.</text>
</comment>
<dbReference type="Gene3D" id="3.10.129.10">
    <property type="entry name" value="Hotdog Thioesterase"/>
    <property type="match status" value="1"/>
</dbReference>
<dbReference type="Proteomes" id="UP001524642">
    <property type="component" value="Unassembled WGS sequence"/>
</dbReference>
<evidence type="ECO:0000313" key="3">
    <source>
        <dbReference type="Proteomes" id="UP001524642"/>
    </source>
</evidence>
<dbReference type="PANTHER" id="PTHR43664:SF1">
    <property type="entry name" value="BETA-METHYLMALYL-COA DEHYDRATASE"/>
    <property type="match status" value="1"/>
</dbReference>
<sequence>MTGPVTGFDPRAHRMVAEQRWFDDFRIGERFPLPSRTMTEAIFLAFQAASGDNHPIHYDRAYCRARGLPDMLAHGYQVAIQTAAGAGLFPHLVQDSLRAFLEQSSRFLHPVFAGDTLYPALEVDELTPNRTTGVVGLRSTVHNGDGVLVLDGRHRYLIARHPAAVGASPGAP</sequence>
<dbReference type="InterPro" id="IPR029069">
    <property type="entry name" value="HotDog_dom_sf"/>
</dbReference>
<gene>
    <name evidence="2" type="ORF">NRP21_24130</name>
</gene>
<organism evidence="2 3">
    <name type="scientific">Roseomonas populi</name>
    <dbReference type="NCBI Taxonomy" id="3121582"/>
    <lineage>
        <taxon>Bacteria</taxon>
        <taxon>Pseudomonadati</taxon>
        <taxon>Pseudomonadota</taxon>
        <taxon>Alphaproteobacteria</taxon>
        <taxon>Acetobacterales</taxon>
        <taxon>Roseomonadaceae</taxon>
        <taxon>Roseomonas</taxon>
    </lineage>
</organism>
<proteinExistence type="predicted"/>
<feature type="domain" description="MaoC-like" evidence="1">
    <location>
        <begin position="27"/>
        <end position="134"/>
    </location>
</feature>
<dbReference type="RefSeq" id="WP_257718797.1">
    <property type="nucleotide sequence ID" value="NZ_JANJOU010000029.1"/>
</dbReference>
<dbReference type="InterPro" id="IPR002539">
    <property type="entry name" value="MaoC-like_dom"/>
</dbReference>
<accession>A0ABT1XAP1</accession>
<reference evidence="2 3" key="1">
    <citation type="submission" date="2022-06" db="EMBL/GenBank/DDBJ databases">
        <title>Roseomonas CN29.</title>
        <authorList>
            <person name="Cheng Y."/>
            <person name="He X."/>
        </authorList>
    </citation>
    <scope>NUCLEOTIDE SEQUENCE [LARGE SCALE GENOMIC DNA]</scope>
    <source>
        <strain evidence="2 3">CN29</strain>
    </source>
</reference>
<dbReference type="SUPFAM" id="SSF54637">
    <property type="entry name" value="Thioesterase/thiol ester dehydrase-isomerase"/>
    <property type="match status" value="1"/>
</dbReference>
<evidence type="ECO:0000259" key="1">
    <source>
        <dbReference type="Pfam" id="PF01575"/>
    </source>
</evidence>
<evidence type="ECO:0000313" key="2">
    <source>
        <dbReference type="EMBL" id="MCR0985145.1"/>
    </source>
</evidence>